<dbReference type="SUPFAM" id="SSF89550">
    <property type="entry name" value="PHP domain-like"/>
    <property type="match status" value="1"/>
</dbReference>
<accession>A0A8I0A460</accession>
<reference evidence="1" key="1">
    <citation type="submission" date="2020-08" db="EMBL/GenBank/DDBJ databases">
        <title>Genome public.</title>
        <authorList>
            <person name="Liu C."/>
            <person name="Sun Q."/>
        </authorList>
    </citation>
    <scope>NUCLEOTIDE SEQUENCE</scope>
    <source>
        <strain evidence="1">NSJ-42</strain>
    </source>
</reference>
<evidence type="ECO:0000313" key="1">
    <source>
        <dbReference type="EMBL" id="MBC5639628.1"/>
    </source>
</evidence>
<dbReference type="Gene3D" id="3.20.20.140">
    <property type="entry name" value="Metal-dependent hydrolases"/>
    <property type="match status" value="1"/>
</dbReference>
<comment type="caution">
    <text evidence="1">The sequence shown here is derived from an EMBL/GenBank/DDBJ whole genome shotgun (WGS) entry which is preliminary data.</text>
</comment>
<keyword evidence="2" id="KW-1185">Reference proteome</keyword>
<dbReference type="InterPro" id="IPR016195">
    <property type="entry name" value="Pol/histidinol_Pase-like"/>
</dbReference>
<dbReference type="RefSeq" id="WP_022211058.1">
    <property type="nucleotide sequence ID" value="NZ_JACOOQ010000005.1"/>
</dbReference>
<name>A0A8I0A460_9CLOT</name>
<proteinExistence type="predicted"/>
<gene>
    <name evidence="1" type="ORF">H8R92_04115</name>
</gene>
<protein>
    <submittedName>
        <fullName evidence="1">Histidinol-phosphatase</fullName>
    </submittedName>
</protein>
<dbReference type="AlphaFoldDB" id="A0A8I0A460"/>
<dbReference type="Pfam" id="PF13263">
    <property type="entry name" value="PHP_C"/>
    <property type="match status" value="1"/>
</dbReference>
<sequence length="259" mass="29993">MNIDFHVHGLLSKRKDFNENFFLNEIKYAKENKIDGIILCEHFNAICFNVIYKYLEENYIYEGNRYMVDGVAIFPALEVNVKGKGHVIIAGDRDDIMDIHKILEQYMEKENLIEFEELLDMSDIYNCLKIGAHPCRKGHKLFKHSEESLKRLDAIDLNAKDIFRKGETKAKNELIELSKKLSVNIVTGSDSHTPLQIGAIFTTFNKECSTIEEIRKAIKSEEYSINISDLLPFKVYSSKVLKRYLMSTGQYNANMNFNL</sequence>
<dbReference type="EMBL" id="JACOOQ010000005">
    <property type="protein sequence ID" value="MBC5639628.1"/>
    <property type="molecule type" value="Genomic_DNA"/>
</dbReference>
<dbReference type="Proteomes" id="UP000662088">
    <property type="component" value="Unassembled WGS sequence"/>
</dbReference>
<evidence type="ECO:0000313" key="2">
    <source>
        <dbReference type="Proteomes" id="UP000662088"/>
    </source>
</evidence>
<organism evidence="1 2">
    <name type="scientific">Clostridium lentum</name>
    <dbReference type="NCBI Taxonomy" id="2763037"/>
    <lineage>
        <taxon>Bacteria</taxon>
        <taxon>Bacillati</taxon>
        <taxon>Bacillota</taxon>
        <taxon>Clostridia</taxon>
        <taxon>Eubacteriales</taxon>
        <taxon>Clostridiaceae</taxon>
        <taxon>Clostridium</taxon>
    </lineage>
</organism>